<proteinExistence type="predicted"/>
<organism evidence="1 2">
    <name type="scientific">Xylaria bambusicola</name>
    <dbReference type="NCBI Taxonomy" id="326684"/>
    <lineage>
        <taxon>Eukaryota</taxon>
        <taxon>Fungi</taxon>
        <taxon>Dikarya</taxon>
        <taxon>Ascomycota</taxon>
        <taxon>Pezizomycotina</taxon>
        <taxon>Sordariomycetes</taxon>
        <taxon>Xylariomycetidae</taxon>
        <taxon>Xylariales</taxon>
        <taxon>Xylariaceae</taxon>
        <taxon>Xylaria</taxon>
    </lineage>
</organism>
<comment type="caution">
    <text evidence="1">The sequence shown here is derived from an EMBL/GenBank/DDBJ whole genome shotgun (WGS) entry which is preliminary data.</text>
</comment>
<reference evidence="1 2" key="1">
    <citation type="submission" date="2023-10" db="EMBL/GenBank/DDBJ databases">
        <title>Draft genome sequence of Xylaria bambusicola isolate GMP-LS, the root and basal stem rot pathogen of sugarcane in Indonesia.</title>
        <authorList>
            <person name="Selvaraj P."/>
            <person name="Muralishankar V."/>
            <person name="Muruganantham S."/>
            <person name="Sp S."/>
            <person name="Haryani S."/>
            <person name="Lau K.J.X."/>
            <person name="Naqvi N.I."/>
        </authorList>
    </citation>
    <scope>NUCLEOTIDE SEQUENCE [LARGE SCALE GENOMIC DNA]</scope>
    <source>
        <strain evidence="1">GMP-LS</strain>
    </source>
</reference>
<sequence length="155" mass="16794">MIILASKGKCKISLINSFFQAESSLYLQTAVVTGGSRGLGLEVARQLAAKGAHVVIVARHQDSLDSGIKLMQARILSSFPFILSLIWSVQQSALNTDRQRFHSITADLISPSESVRAVAEVKAWNSGKPPDIVWCCAGGTHPTLFIDTPSLQFKE</sequence>
<dbReference type="GO" id="GO:0006666">
    <property type="term" value="P:3-keto-sphinganine metabolic process"/>
    <property type="evidence" value="ECO:0007669"/>
    <property type="project" value="TreeGrafter"/>
</dbReference>
<dbReference type="GO" id="GO:0005789">
    <property type="term" value="C:endoplasmic reticulum membrane"/>
    <property type="evidence" value="ECO:0007669"/>
    <property type="project" value="TreeGrafter"/>
</dbReference>
<keyword evidence="2" id="KW-1185">Reference proteome</keyword>
<dbReference type="GO" id="GO:0030148">
    <property type="term" value="P:sphingolipid biosynthetic process"/>
    <property type="evidence" value="ECO:0007669"/>
    <property type="project" value="TreeGrafter"/>
</dbReference>
<accession>A0AAN7USQ1</accession>
<name>A0AAN7USQ1_9PEZI</name>
<dbReference type="EMBL" id="JAWHQM010000004">
    <property type="protein sequence ID" value="KAK5626644.1"/>
    <property type="molecule type" value="Genomic_DNA"/>
</dbReference>
<dbReference type="PANTHER" id="PTHR43550">
    <property type="entry name" value="3-KETODIHYDROSPHINGOSINE REDUCTASE"/>
    <property type="match status" value="1"/>
</dbReference>
<evidence type="ECO:0000313" key="1">
    <source>
        <dbReference type="EMBL" id="KAK5626644.1"/>
    </source>
</evidence>
<gene>
    <name evidence="1" type="ORF">RRF57_002359</name>
</gene>
<dbReference type="Gene3D" id="3.40.50.720">
    <property type="entry name" value="NAD(P)-binding Rossmann-like Domain"/>
    <property type="match status" value="1"/>
</dbReference>
<dbReference type="InterPro" id="IPR036291">
    <property type="entry name" value="NAD(P)-bd_dom_sf"/>
</dbReference>
<dbReference type="Pfam" id="PF00106">
    <property type="entry name" value="adh_short"/>
    <property type="match status" value="1"/>
</dbReference>
<dbReference type="InterPro" id="IPR002347">
    <property type="entry name" value="SDR_fam"/>
</dbReference>
<evidence type="ECO:0000313" key="2">
    <source>
        <dbReference type="Proteomes" id="UP001305414"/>
    </source>
</evidence>
<dbReference type="PANTHER" id="PTHR43550:SF3">
    <property type="entry name" value="3-KETODIHYDROSPHINGOSINE REDUCTASE"/>
    <property type="match status" value="1"/>
</dbReference>
<dbReference type="Proteomes" id="UP001305414">
    <property type="component" value="Unassembled WGS sequence"/>
</dbReference>
<dbReference type="AlphaFoldDB" id="A0AAN7USQ1"/>
<protein>
    <submittedName>
        <fullName evidence="1">Uncharacterized protein</fullName>
    </submittedName>
</protein>
<dbReference type="GO" id="GO:0047560">
    <property type="term" value="F:3-dehydrosphinganine reductase activity"/>
    <property type="evidence" value="ECO:0007669"/>
    <property type="project" value="TreeGrafter"/>
</dbReference>
<dbReference type="SUPFAM" id="SSF51735">
    <property type="entry name" value="NAD(P)-binding Rossmann-fold domains"/>
    <property type="match status" value="1"/>
</dbReference>